<dbReference type="Pfam" id="PF01757">
    <property type="entry name" value="Acyl_transf_3"/>
    <property type="match status" value="1"/>
</dbReference>
<feature type="transmembrane region" description="Helical" evidence="2">
    <location>
        <begin position="160"/>
        <end position="178"/>
    </location>
</feature>
<feature type="transmembrane region" description="Helical" evidence="2">
    <location>
        <begin position="320"/>
        <end position="344"/>
    </location>
</feature>
<accession>A0A7C8Q4J2</accession>
<evidence type="ECO:0000313" key="5">
    <source>
        <dbReference type="Proteomes" id="UP000479691"/>
    </source>
</evidence>
<dbReference type="EMBL" id="JAABOE010000002">
    <property type="protein sequence ID" value="KAF3192001.1"/>
    <property type="molecule type" value="Genomic_DNA"/>
</dbReference>
<keyword evidence="2" id="KW-0812">Transmembrane</keyword>
<comment type="caution">
    <text evidence="4">The sequence shown here is derived from an EMBL/GenBank/DDBJ whole genome shotgun (WGS) entry which is preliminary data.</text>
</comment>
<dbReference type="PANTHER" id="PTHR23028:SF134">
    <property type="entry name" value="PUTATIVE (AFU_ORTHOLOGUE AFUA_4G08520)-RELATED"/>
    <property type="match status" value="1"/>
</dbReference>
<protein>
    <recommendedName>
        <fullName evidence="3">Acyltransferase 3 domain-containing protein</fullName>
    </recommendedName>
</protein>
<dbReference type="AlphaFoldDB" id="A0A7C8Q4J2"/>
<name>A0A7C8Q4J2_ORBOL</name>
<dbReference type="GO" id="GO:0016747">
    <property type="term" value="F:acyltransferase activity, transferring groups other than amino-acyl groups"/>
    <property type="evidence" value="ECO:0007669"/>
    <property type="project" value="InterPro"/>
</dbReference>
<proteinExistence type="predicted"/>
<dbReference type="Proteomes" id="UP000479691">
    <property type="component" value="Unassembled WGS sequence"/>
</dbReference>
<reference evidence="4 5" key="1">
    <citation type="submission" date="2019-06" db="EMBL/GenBank/DDBJ databases">
        <authorList>
            <person name="Palmer J.M."/>
        </authorList>
    </citation>
    <scope>NUCLEOTIDE SEQUENCE [LARGE SCALE GENOMIC DNA]</scope>
    <source>
        <strain evidence="4 5">TWF788</strain>
    </source>
</reference>
<keyword evidence="2" id="KW-1133">Transmembrane helix</keyword>
<feature type="transmembrane region" description="Helical" evidence="2">
    <location>
        <begin position="505"/>
        <end position="530"/>
    </location>
</feature>
<evidence type="ECO:0000256" key="2">
    <source>
        <dbReference type="SAM" id="Phobius"/>
    </source>
</evidence>
<organism evidence="4 5">
    <name type="scientific">Orbilia oligospora</name>
    <name type="common">Nematode-trapping fungus</name>
    <name type="synonym">Arthrobotrys oligospora</name>
    <dbReference type="NCBI Taxonomy" id="2813651"/>
    <lineage>
        <taxon>Eukaryota</taxon>
        <taxon>Fungi</taxon>
        <taxon>Dikarya</taxon>
        <taxon>Ascomycota</taxon>
        <taxon>Pezizomycotina</taxon>
        <taxon>Orbiliomycetes</taxon>
        <taxon>Orbiliales</taxon>
        <taxon>Orbiliaceae</taxon>
        <taxon>Orbilia</taxon>
    </lineage>
</organism>
<feature type="transmembrane region" description="Helical" evidence="2">
    <location>
        <begin position="207"/>
        <end position="227"/>
    </location>
</feature>
<dbReference type="InterPro" id="IPR002656">
    <property type="entry name" value="Acyl_transf_3_dom"/>
</dbReference>
<keyword evidence="2" id="KW-0472">Membrane</keyword>
<feature type="domain" description="Acyltransferase 3" evidence="3">
    <location>
        <begin position="108"/>
        <end position="482"/>
    </location>
</feature>
<dbReference type="PANTHER" id="PTHR23028">
    <property type="entry name" value="ACETYLTRANSFERASE"/>
    <property type="match status" value="1"/>
</dbReference>
<evidence type="ECO:0000256" key="1">
    <source>
        <dbReference type="SAM" id="MobiDB-lite"/>
    </source>
</evidence>
<feature type="transmembrane region" description="Helical" evidence="2">
    <location>
        <begin position="422"/>
        <end position="438"/>
    </location>
</feature>
<evidence type="ECO:0000259" key="3">
    <source>
        <dbReference type="Pfam" id="PF01757"/>
    </source>
</evidence>
<feature type="region of interest" description="Disordered" evidence="1">
    <location>
        <begin position="1"/>
        <end position="21"/>
    </location>
</feature>
<gene>
    <name evidence="4" type="ORF">TWF788_004191</name>
</gene>
<dbReference type="InterPro" id="IPR050879">
    <property type="entry name" value="Acyltransferase_3"/>
</dbReference>
<sequence length="550" mass="62694">MSSFLASGSGEPKISISDVESGERRLSEENLLNDKEFSEDIESPGFFDYLTSSTSSTKRKFGILPRLRHFIANLTLFLLPSFISSYFTTTTESSSSSSHTNEKLAPTAWLDGLRGLACACVVIHHYFYEYFNQLEHPYDGINHVNWAQLPFLKLIHHGPPMVKIFFIISGFVLTVKAVKITRATGTIDGHGLMNNLSSSVWKRYLRLYIPCAAGFVLCAVMISAGMMEAIPAGSKPKWIAGPLERRPPTKDNIFQQLMYAVKDFYIFAFDLTLFNIRDRKYSTDGHLWTIPIEFKSSIQLFIFVAGTCTLKRWLRVYIIIPLTTIVLLYYGGWGLALFVFGYFLAELNSDIPTNNPKDRQSRTSIFKLTFHTIMAITGLFLLSYPRKLPSSEYTTGFQFLVPLTPAKYPRAGGKRADSTHEFWQTIGSMLLVWALLYLPRVQKVVLCNKISQYFGKISFAIYIMHAQTQHSIGYWVVVNGLKLVGLWRYNVQKKVWDMVSGHNELYAAVVVGGFIFITFPTTVCWADVFWRGVDLQSVRFLRWLEPKIKR</sequence>
<feature type="transmembrane region" description="Helical" evidence="2">
    <location>
        <begin position="365"/>
        <end position="384"/>
    </location>
</feature>
<feature type="transmembrane region" description="Helical" evidence="2">
    <location>
        <begin position="67"/>
        <end position="87"/>
    </location>
</feature>
<evidence type="ECO:0000313" key="4">
    <source>
        <dbReference type="EMBL" id="KAF3192001.1"/>
    </source>
</evidence>